<accession>A0A1L5NJW5</accession>
<dbReference type="AlphaFoldDB" id="A0A1L5NJW5"/>
<proteinExistence type="predicted"/>
<protein>
    <submittedName>
        <fullName evidence="1">Uncharacterized protein</fullName>
    </submittedName>
</protein>
<dbReference type="Proteomes" id="UP000184749">
    <property type="component" value="Chromosome"/>
</dbReference>
<organism evidence="1 2">
    <name type="scientific">Rhizobium gallicum</name>
    <dbReference type="NCBI Taxonomy" id="56730"/>
    <lineage>
        <taxon>Bacteria</taxon>
        <taxon>Pseudomonadati</taxon>
        <taxon>Pseudomonadota</taxon>
        <taxon>Alphaproteobacteria</taxon>
        <taxon>Hyphomicrobiales</taxon>
        <taxon>Rhizobiaceae</taxon>
        <taxon>Rhizobium/Agrobacterium group</taxon>
        <taxon>Rhizobium</taxon>
    </lineage>
</organism>
<name>A0A1L5NJW5_9HYPH</name>
<dbReference type="EMBL" id="CP017101">
    <property type="protein sequence ID" value="APO68149.1"/>
    <property type="molecule type" value="Genomic_DNA"/>
</dbReference>
<sequence>MSCFLCQWARRGQRDSHMTACKSVMDARMVGSVYGRSISHSAARNSAAAGTLSAQPYVGYKFSDAALLSYLKAIIFSTYKNVRSRIT</sequence>
<evidence type="ECO:0000313" key="1">
    <source>
        <dbReference type="EMBL" id="APO68149.1"/>
    </source>
</evidence>
<gene>
    <name evidence="1" type="ORF">IE4872_CH02540</name>
</gene>
<dbReference type="STRING" id="56730.IE4872_CH02540"/>
<evidence type="ECO:0000313" key="2">
    <source>
        <dbReference type="Proteomes" id="UP000184749"/>
    </source>
</evidence>
<reference evidence="1 2" key="1">
    <citation type="submission" date="2016-09" db="EMBL/GenBank/DDBJ databases">
        <title>The complete genome sequences of Rhizobium gallicum, symbiovars gallicum and phaseoli, symbionts associated to common bean (Phaseolus vulgaris).</title>
        <authorList>
            <person name="Bustos P."/>
            <person name="Santamaria R.I."/>
            <person name="Perez-Carrascal O.M."/>
            <person name="Juarez S."/>
            <person name="Lozano L."/>
            <person name="Martinez-Flores I."/>
            <person name="Martinez-Romero E."/>
            <person name="Cevallos M."/>
            <person name="Romero D."/>
            <person name="Davila G."/>
            <person name="Gonzalez V."/>
        </authorList>
    </citation>
    <scope>NUCLEOTIDE SEQUENCE [LARGE SCALE GENOMIC DNA]</scope>
    <source>
        <strain evidence="1 2">IE4872</strain>
    </source>
</reference>